<proteinExistence type="predicted"/>
<dbReference type="InterPro" id="IPR013783">
    <property type="entry name" value="Ig-like_fold"/>
</dbReference>
<gene>
    <name evidence="3" type="ORF">NDEV_1474</name>
</gene>
<dbReference type="AlphaFoldDB" id="A0A128A4G6"/>
<dbReference type="SMART" id="SM00060">
    <property type="entry name" value="FN3"/>
    <property type="match status" value="1"/>
</dbReference>
<feature type="domain" description="Fibronectin type-III" evidence="2">
    <location>
        <begin position="177"/>
        <end position="272"/>
    </location>
</feature>
<keyword evidence="4" id="KW-1185">Reference proteome</keyword>
<dbReference type="PANTHER" id="PTHR13817">
    <property type="entry name" value="TITIN"/>
    <property type="match status" value="1"/>
</dbReference>
<evidence type="ECO:0000313" key="3">
    <source>
        <dbReference type="EMBL" id="CUR52239.1"/>
    </source>
</evidence>
<reference evidence="4" key="1">
    <citation type="submission" date="2015-10" db="EMBL/GenBank/DDBJ databases">
        <authorList>
            <person name="Lehtovirta-Morley L.E."/>
            <person name="Vieille C."/>
        </authorList>
    </citation>
    <scope>NUCLEOTIDE SEQUENCE [LARGE SCALE GENOMIC DNA]</scope>
</reference>
<evidence type="ECO:0000259" key="2">
    <source>
        <dbReference type="PROSITE" id="PS50853"/>
    </source>
</evidence>
<dbReference type="Gene3D" id="2.60.40.10">
    <property type="entry name" value="Immunoglobulins"/>
    <property type="match status" value="1"/>
</dbReference>
<dbReference type="CDD" id="cd00063">
    <property type="entry name" value="FN3"/>
    <property type="match status" value="1"/>
</dbReference>
<dbReference type="KEGG" id="ndv:NDEV_1474"/>
<accession>A0A128A4G6</accession>
<dbReference type="InterPro" id="IPR050964">
    <property type="entry name" value="Striated_Muscle_Regulatory"/>
</dbReference>
<dbReference type="PANTHER" id="PTHR13817:SF73">
    <property type="entry name" value="FIBRONECTIN TYPE-III DOMAIN-CONTAINING PROTEIN"/>
    <property type="match status" value="1"/>
</dbReference>
<dbReference type="EMBL" id="LN890280">
    <property type="protein sequence ID" value="CUR52239.1"/>
    <property type="molecule type" value="Genomic_DNA"/>
</dbReference>
<sequence length="291" mass="30345">MTSKFEKNITNSRGTYFFSTVFVLVLLASTGILANQAFAMGQAPGTCNNRYDGQITSLKVTVDGQTYDPIANPGLTFSLDNDKTYDVAITIHTPDSSSQNNTLDGTTWYDTSAPGYQLGTCVNGAGPDKDIAVALSEGHPANVAPNATQTVTWSTLVAGGGQYSIQWTNPSTSAPSAPTDLSAKAMSHSKINLSWTAPSNNGGSAITGYKIERSTNDGSTWSTIVSNTGNTATTYSNTGLAANTSYTYQVSAINQVGTSSPSNTASATTPLFGPLKILGPVVIPPTIIPFK</sequence>
<dbReference type="PROSITE" id="PS50853">
    <property type="entry name" value="FN3"/>
    <property type="match status" value="1"/>
</dbReference>
<name>A0A128A4G6_9ARCH</name>
<evidence type="ECO:0000256" key="1">
    <source>
        <dbReference type="ARBA" id="ARBA00022737"/>
    </source>
</evidence>
<dbReference type="InterPro" id="IPR003961">
    <property type="entry name" value="FN3_dom"/>
</dbReference>
<dbReference type="PRINTS" id="PR00014">
    <property type="entry name" value="FNTYPEIII"/>
</dbReference>
<dbReference type="Pfam" id="PF00041">
    <property type="entry name" value="fn3"/>
    <property type="match status" value="1"/>
</dbReference>
<protein>
    <recommendedName>
        <fullName evidence="2">Fibronectin type-III domain-containing protein</fullName>
    </recommendedName>
</protein>
<dbReference type="InterPro" id="IPR036116">
    <property type="entry name" value="FN3_sf"/>
</dbReference>
<dbReference type="Proteomes" id="UP000196239">
    <property type="component" value="Chromosome 1"/>
</dbReference>
<keyword evidence="1" id="KW-0677">Repeat</keyword>
<organism evidence="3 4">
    <name type="scientific">Nitrosotalea devaniterrae</name>
    <dbReference type="NCBI Taxonomy" id="1078905"/>
    <lineage>
        <taxon>Archaea</taxon>
        <taxon>Nitrososphaerota</taxon>
        <taxon>Nitrososphaeria</taxon>
        <taxon>Nitrosotaleales</taxon>
        <taxon>Nitrosotaleaceae</taxon>
        <taxon>Nitrosotalea</taxon>
    </lineage>
</organism>
<dbReference type="SUPFAM" id="SSF49265">
    <property type="entry name" value="Fibronectin type III"/>
    <property type="match status" value="1"/>
</dbReference>
<evidence type="ECO:0000313" key="4">
    <source>
        <dbReference type="Proteomes" id="UP000196239"/>
    </source>
</evidence>